<feature type="chain" id="PRO_5046531840" evidence="2">
    <location>
        <begin position="22"/>
        <end position="109"/>
    </location>
</feature>
<feature type="compositionally biased region" description="Polar residues" evidence="1">
    <location>
        <begin position="41"/>
        <end position="54"/>
    </location>
</feature>
<keyword evidence="2" id="KW-0732">Signal</keyword>
<gene>
    <name evidence="3" type="ORF">RHAB21_01130</name>
</gene>
<dbReference type="EMBL" id="CABFWE030000019">
    <property type="protein sequence ID" value="CAD7057346.1"/>
    <property type="molecule type" value="Genomic_DNA"/>
</dbReference>
<organism evidence="3 4">
    <name type="scientific">Pseudorhizobium halotolerans</name>
    <dbReference type="NCBI Taxonomy" id="1233081"/>
    <lineage>
        <taxon>Bacteria</taxon>
        <taxon>Pseudomonadati</taxon>
        <taxon>Pseudomonadota</taxon>
        <taxon>Alphaproteobacteria</taxon>
        <taxon>Hyphomicrobiales</taxon>
        <taxon>Rhizobiaceae</taxon>
        <taxon>Rhizobium/Agrobacterium group</taxon>
        <taxon>Pseudorhizobium</taxon>
    </lineage>
</organism>
<evidence type="ECO:0000313" key="3">
    <source>
        <dbReference type="EMBL" id="CAD7057346.1"/>
    </source>
</evidence>
<feature type="region of interest" description="Disordered" evidence="1">
    <location>
        <begin position="37"/>
        <end position="61"/>
    </location>
</feature>
<proteinExistence type="predicted"/>
<reference evidence="3 4" key="1">
    <citation type="submission" date="2020-11" db="EMBL/GenBank/DDBJ databases">
        <authorList>
            <person name="Lassalle F."/>
        </authorList>
    </citation>
    <scope>NUCLEOTIDE SEQUENCE [LARGE SCALE GENOMIC DNA]</scope>
    <source>
        <strain evidence="3 4">AB21</strain>
    </source>
</reference>
<keyword evidence="4" id="KW-1185">Reference proteome</keyword>
<protein>
    <submittedName>
        <fullName evidence="3">Uncharacterized protein</fullName>
    </submittedName>
</protein>
<dbReference type="Proteomes" id="UP000601041">
    <property type="component" value="Unassembled WGS sequence"/>
</dbReference>
<dbReference type="RefSeq" id="WP_142590184.1">
    <property type="nucleotide sequence ID" value="NZ_CABFWE030000019.1"/>
</dbReference>
<evidence type="ECO:0000256" key="1">
    <source>
        <dbReference type="SAM" id="MobiDB-lite"/>
    </source>
</evidence>
<evidence type="ECO:0000313" key="4">
    <source>
        <dbReference type="Proteomes" id="UP000601041"/>
    </source>
</evidence>
<comment type="caution">
    <text evidence="3">The sequence shown here is derived from an EMBL/GenBank/DDBJ whole genome shotgun (WGS) entry which is preliminary data.</text>
</comment>
<accession>A0ABN7K0Z5</accession>
<evidence type="ECO:0000256" key="2">
    <source>
        <dbReference type="SAM" id="SignalP"/>
    </source>
</evidence>
<name>A0ABN7K0Z5_9HYPH</name>
<sequence>MRHPILILLAASAALTSPALAFDAGGFAFQQHQHQLLQQQTAPNNNAGHPQQQQSDDRASEVEALKAQYMERLRPEYERRVKSHGQSAANQWLSQEAYRLGQKAAQMVQ</sequence>
<feature type="signal peptide" evidence="2">
    <location>
        <begin position="1"/>
        <end position="21"/>
    </location>
</feature>